<keyword evidence="1 5" id="KW-0132">Cell division</keyword>
<dbReference type="InterPro" id="IPR038594">
    <property type="entry name" value="SepF-like_sf"/>
</dbReference>
<evidence type="ECO:0000313" key="8">
    <source>
        <dbReference type="Proteomes" id="UP000761380"/>
    </source>
</evidence>
<comment type="subcellular location">
    <subcellularLocation>
        <location evidence="5">Cytoplasm</location>
    </subcellularLocation>
    <text evidence="5">Localizes to the division site, in a FtsZ-dependent manner.</text>
</comment>
<dbReference type="AlphaFoldDB" id="A0A927WKJ0"/>
<dbReference type="EMBL" id="SVBY01000112">
    <property type="protein sequence ID" value="MBE6093632.1"/>
    <property type="molecule type" value="Genomic_DNA"/>
</dbReference>
<comment type="caution">
    <text evidence="7">The sequence shown here is derived from an EMBL/GenBank/DDBJ whole genome shotgun (WGS) entry which is preliminary data.</text>
</comment>
<dbReference type="InterPro" id="IPR007561">
    <property type="entry name" value="Cell_div_SepF/SepF-rel"/>
</dbReference>
<dbReference type="GO" id="GO:0043093">
    <property type="term" value="P:FtsZ-dependent cytokinesis"/>
    <property type="evidence" value="ECO:0007669"/>
    <property type="project" value="UniProtKB-UniRule"/>
</dbReference>
<dbReference type="HAMAP" id="MF_01197">
    <property type="entry name" value="SepF"/>
    <property type="match status" value="1"/>
</dbReference>
<dbReference type="Gene3D" id="3.30.110.150">
    <property type="entry name" value="SepF-like protein"/>
    <property type="match status" value="1"/>
</dbReference>
<name>A0A927WKJ0_SELRU</name>
<evidence type="ECO:0000256" key="5">
    <source>
        <dbReference type="HAMAP-Rule" id="MF_01197"/>
    </source>
</evidence>
<dbReference type="PANTHER" id="PTHR35798:SF1">
    <property type="entry name" value="CELL DIVISION PROTEIN SEPF"/>
    <property type="match status" value="1"/>
</dbReference>
<keyword evidence="6" id="KW-0175">Coiled coil</keyword>
<evidence type="ECO:0000256" key="6">
    <source>
        <dbReference type="SAM" id="Coils"/>
    </source>
</evidence>
<comment type="similarity">
    <text evidence="5">Belongs to the SepF family.</text>
</comment>
<evidence type="ECO:0000256" key="2">
    <source>
        <dbReference type="ARBA" id="ARBA00023210"/>
    </source>
</evidence>
<comment type="function">
    <text evidence="4 5">Cell division protein that is part of the divisome complex and is recruited early to the Z-ring. Probably stimulates Z-ring formation, perhaps through the cross-linking of FtsZ protofilaments. Its function overlaps with FtsA.</text>
</comment>
<proteinExistence type="inferred from homology"/>
<organism evidence="7 8">
    <name type="scientific">Selenomonas ruminantium</name>
    <dbReference type="NCBI Taxonomy" id="971"/>
    <lineage>
        <taxon>Bacteria</taxon>
        <taxon>Bacillati</taxon>
        <taxon>Bacillota</taxon>
        <taxon>Negativicutes</taxon>
        <taxon>Selenomonadales</taxon>
        <taxon>Selenomonadaceae</taxon>
        <taxon>Selenomonas</taxon>
    </lineage>
</organism>
<evidence type="ECO:0000313" key="7">
    <source>
        <dbReference type="EMBL" id="MBE6093632.1"/>
    </source>
</evidence>
<evidence type="ECO:0000256" key="4">
    <source>
        <dbReference type="ARBA" id="ARBA00044936"/>
    </source>
</evidence>
<dbReference type="GO" id="GO:0000917">
    <property type="term" value="P:division septum assembly"/>
    <property type="evidence" value="ECO:0007669"/>
    <property type="project" value="UniProtKB-KW"/>
</dbReference>
<sequence length="189" mass="21230">MGPFGKIADKFSGLVDVIMPLNDEYDEEFDEIEEELAEKKQQKKQAVAKNSSRSAVTGVSYTEEYKVSNGESVRVERPSYSREAGVFRQKKSQPQLTVHTTKQPQLKMQIYAPRNFEQVTAIADDLKAGKACVVNYEQIEAMEQRRICDFVNGVCYVLDGSAKRISNQIMLYVPNGVDVTEAMTMALAD</sequence>
<feature type="coiled-coil region" evidence="6">
    <location>
        <begin position="22"/>
        <end position="49"/>
    </location>
</feature>
<dbReference type="Pfam" id="PF04472">
    <property type="entry name" value="SepF"/>
    <property type="match status" value="1"/>
</dbReference>
<keyword evidence="5" id="KW-0963">Cytoplasm</keyword>
<reference evidence="7" key="1">
    <citation type="submission" date="2019-04" db="EMBL/GenBank/DDBJ databases">
        <title>Evolution of Biomass-Degrading Anaerobic Consortia Revealed by Metagenomics.</title>
        <authorList>
            <person name="Peng X."/>
        </authorList>
    </citation>
    <scope>NUCLEOTIDE SEQUENCE</scope>
    <source>
        <strain evidence="7">SIG240</strain>
    </source>
</reference>
<evidence type="ECO:0000256" key="3">
    <source>
        <dbReference type="ARBA" id="ARBA00023306"/>
    </source>
</evidence>
<dbReference type="PANTHER" id="PTHR35798">
    <property type="entry name" value="CELL DIVISION PROTEIN SEPF"/>
    <property type="match status" value="1"/>
</dbReference>
<comment type="subunit">
    <text evidence="5">Homodimer. Interacts with FtsZ.</text>
</comment>
<dbReference type="Proteomes" id="UP000761380">
    <property type="component" value="Unassembled WGS sequence"/>
</dbReference>
<accession>A0A927WKJ0</accession>
<evidence type="ECO:0000256" key="1">
    <source>
        <dbReference type="ARBA" id="ARBA00022618"/>
    </source>
</evidence>
<protein>
    <recommendedName>
        <fullName evidence="5">Cell division protein SepF</fullName>
    </recommendedName>
</protein>
<dbReference type="GO" id="GO:0005737">
    <property type="term" value="C:cytoplasm"/>
    <property type="evidence" value="ECO:0007669"/>
    <property type="project" value="UniProtKB-SubCell"/>
</dbReference>
<gene>
    <name evidence="5" type="primary">sepF</name>
    <name evidence="7" type="ORF">E7201_10815</name>
</gene>
<dbReference type="InterPro" id="IPR023052">
    <property type="entry name" value="Cell_div_SepF"/>
</dbReference>
<dbReference type="RefSeq" id="WP_173436333.1">
    <property type="nucleotide sequence ID" value="NZ_CAMOFN010000001.1"/>
</dbReference>
<keyword evidence="3 5" id="KW-0131">Cell cycle</keyword>
<keyword evidence="2 5" id="KW-0717">Septation</keyword>